<dbReference type="InterPro" id="IPR003108">
    <property type="entry name" value="GAR_dom"/>
</dbReference>
<keyword evidence="4" id="KW-0175">Coiled coil</keyword>
<dbReference type="GO" id="GO:0005737">
    <property type="term" value="C:cytoplasm"/>
    <property type="evidence" value="ECO:0007669"/>
    <property type="project" value="TreeGrafter"/>
</dbReference>
<dbReference type="SUPFAM" id="SSF143575">
    <property type="entry name" value="GAS2 domain-like"/>
    <property type="match status" value="1"/>
</dbReference>
<evidence type="ECO:0000259" key="6">
    <source>
        <dbReference type="PROSITE" id="PS51460"/>
    </source>
</evidence>
<dbReference type="PROSITE" id="PS51460">
    <property type="entry name" value="GAR"/>
    <property type="match status" value="1"/>
</dbReference>
<feature type="domain" description="GAR" evidence="6">
    <location>
        <begin position="628"/>
        <end position="698"/>
    </location>
</feature>
<evidence type="ECO:0000256" key="3">
    <source>
        <dbReference type="ARBA" id="ARBA00023212"/>
    </source>
</evidence>
<dbReference type="PANTHER" id="PTHR45615">
    <property type="entry name" value="MYOSIN HEAVY CHAIN, NON-MUSCLE"/>
    <property type="match status" value="1"/>
</dbReference>
<reference evidence="7 8" key="1">
    <citation type="submission" date="2016-11" db="EMBL/GenBank/DDBJ databases">
        <title>The macronuclear genome of Stentor coeruleus: a giant cell with tiny introns.</title>
        <authorList>
            <person name="Slabodnick M."/>
            <person name="Ruby J.G."/>
            <person name="Reiff S.B."/>
            <person name="Swart E.C."/>
            <person name="Gosai S."/>
            <person name="Prabakaran S."/>
            <person name="Witkowska E."/>
            <person name="Larue G.E."/>
            <person name="Fisher S."/>
            <person name="Freeman R.M."/>
            <person name="Gunawardena J."/>
            <person name="Chu W."/>
            <person name="Stover N.A."/>
            <person name="Gregory B.D."/>
            <person name="Nowacki M."/>
            <person name="Derisi J."/>
            <person name="Roy S.W."/>
            <person name="Marshall W.F."/>
            <person name="Sood P."/>
        </authorList>
    </citation>
    <scope>NUCLEOTIDE SEQUENCE [LARGE SCALE GENOMIC DNA]</scope>
    <source>
        <strain evidence="7">WM001</strain>
    </source>
</reference>
<dbReference type="AlphaFoldDB" id="A0A1R2CJ41"/>
<dbReference type="GO" id="GO:0016460">
    <property type="term" value="C:myosin II complex"/>
    <property type="evidence" value="ECO:0007669"/>
    <property type="project" value="TreeGrafter"/>
</dbReference>
<dbReference type="Proteomes" id="UP000187209">
    <property type="component" value="Unassembled WGS sequence"/>
</dbReference>
<dbReference type="GO" id="GO:0000146">
    <property type="term" value="F:microfilament motor activity"/>
    <property type="evidence" value="ECO:0007669"/>
    <property type="project" value="TreeGrafter"/>
</dbReference>
<feature type="region of interest" description="Disordered" evidence="5">
    <location>
        <begin position="195"/>
        <end position="249"/>
    </location>
</feature>
<keyword evidence="8" id="KW-1185">Reference proteome</keyword>
<dbReference type="PANTHER" id="PTHR45615:SF40">
    <property type="entry name" value="MYOSIN HEAVY CHAIN, NON-MUSCLE"/>
    <property type="match status" value="1"/>
</dbReference>
<name>A0A1R2CJ41_9CILI</name>
<dbReference type="GO" id="GO:0051015">
    <property type="term" value="F:actin filament binding"/>
    <property type="evidence" value="ECO:0007669"/>
    <property type="project" value="TreeGrafter"/>
</dbReference>
<evidence type="ECO:0000313" key="8">
    <source>
        <dbReference type="Proteomes" id="UP000187209"/>
    </source>
</evidence>
<evidence type="ECO:0000256" key="4">
    <source>
        <dbReference type="SAM" id="Coils"/>
    </source>
</evidence>
<evidence type="ECO:0000256" key="2">
    <source>
        <dbReference type="ARBA" id="ARBA00022490"/>
    </source>
</evidence>
<comment type="subcellular location">
    <subcellularLocation>
        <location evidence="1">Cytoplasm</location>
        <location evidence="1">Cytoskeleton</location>
    </subcellularLocation>
</comment>
<comment type="caution">
    <text evidence="7">The sequence shown here is derived from an EMBL/GenBank/DDBJ whole genome shotgun (WGS) entry which is preliminary data.</text>
</comment>
<dbReference type="Gene3D" id="3.30.920.20">
    <property type="entry name" value="Gas2-like domain"/>
    <property type="match status" value="1"/>
</dbReference>
<dbReference type="EMBL" id="MPUH01000137">
    <property type="protein sequence ID" value="OMJ88970.1"/>
    <property type="molecule type" value="Genomic_DNA"/>
</dbReference>
<dbReference type="GO" id="GO:0032982">
    <property type="term" value="C:myosin filament"/>
    <property type="evidence" value="ECO:0007669"/>
    <property type="project" value="TreeGrafter"/>
</dbReference>
<evidence type="ECO:0000313" key="7">
    <source>
        <dbReference type="EMBL" id="OMJ88970.1"/>
    </source>
</evidence>
<protein>
    <recommendedName>
        <fullName evidence="6">GAR domain-containing protein</fullName>
    </recommendedName>
</protein>
<proteinExistence type="predicted"/>
<evidence type="ECO:0000256" key="5">
    <source>
        <dbReference type="SAM" id="MobiDB-lite"/>
    </source>
</evidence>
<organism evidence="7 8">
    <name type="scientific">Stentor coeruleus</name>
    <dbReference type="NCBI Taxonomy" id="5963"/>
    <lineage>
        <taxon>Eukaryota</taxon>
        <taxon>Sar</taxon>
        <taxon>Alveolata</taxon>
        <taxon>Ciliophora</taxon>
        <taxon>Postciliodesmatophora</taxon>
        <taxon>Heterotrichea</taxon>
        <taxon>Heterotrichida</taxon>
        <taxon>Stentoridae</taxon>
        <taxon>Stentor</taxon>
    </lineage>
</organism>
<feature type="compositionally biased region" description="Basic and acidic residues" evidence="5">
    <location>
        <begin position="197"/>
        <end position="215"/>
    </location>
</feature>
<feature type="coiled-coil region" evidence="4">
    <location>
        <begin position="272"/>
        <end position="620"/>
    </location>
</feature>
<keyword evidence="3" id="KW-0206">Cytoskeleton</keyword>
<accession>A0A1R2CJ41</accession>
<evidence type="ECO:0000256" key="1">
    <source>
        <dbReference type="ARBA" id="ARBA00004245"/>
    </source>
</evidence>
<dbReference type="InterPro" id="IPR036534">
    <property type="entry name" value="GAR_dom_sf"/>
</dbReference>
<feature type="compositionally biased region" description="Basic residues" evidence="5">
    <location>
        <begin position="216"/>
        <end position="228"/>
    </location>
</feature>
<feature type="compositionally biased region" description="Basic and acidic residues" evidence="5">
    <location>
        <begin position="230"/>
        <end position="244"/>
    </location>
</feature>
<sequence length="782" mass="88527">MSSFLNFELTISDLTIPNYSGPIKCALVLANFSTTVSIPCKPLNMVNIKIDPMDKLYLSVFTQSSEAGCLEIPYSYFADEVLDSKFKLYESSINIQREKSQLKATGEVHLRIMKLDEVCFRCEGLEKLVRDIKLNMFDIDDAIHTHPVKIHDVSGLSPGKKSKSLMMTGKESKSLMMTGKESYSVELQDEDMICEQKSGKDASETFKGKGEEKKSTGLKKNPKSKALRSGKSDINELKIPDEHNAPTVPEQDLKKMLEESIKSRQELLSSVNEAADQLSKQLKDQGEHLENALAGRSEAMDQLLKTNEHLKKIQQENQQLIQLLEEKDIALNNLKPKAAYSESLENTLNNLSGQLEKSINENSSLEKKLQESLAAFLTSNNNINKRVQDLTTEKADLLSKLEELIKQNHSLRHENDRLTNLSNELCGQIAILQAEIEAARARENREKQLQQLLITAENAKKALKKELDDMAGKFSEQADKLAKSNSRLLHEKNAVENQLLEANKKLEDKDKELNRLQRELQNLSSQLLNLKKDSNITGGLNSVVDHLSQENAELGRQNRKLSDQVINMKDTIESQDDHMQKQAEKIIELESLNAETEERVASLENMVDELRKDRVEIIDEKGEAYRPIKDDPIDIALSDYVNTRPGGLRVHFDREDHGIYNYGTKKIFVKLEQGKLLIRVGGGFMQVEDFVKMYSPVELERFSIAKKEQAQKIRQSYLGKYADSLAVNKNKREISPERAIKILKDQMASGAYTPYYAVQIKTPERSVNRSPLASDRASRTSN</sequence>
<dbReference type="OrthoDB" id="298720at2759"/>
<keyword evidence="2" id="KW-0963">Cytoplasm</keyword>
<gene>
    <name evidence="7" type="ORF">SteCoe_8981</name>
</gene>
<dbReference type="GO" id="GO:0008017">
    <property type="term" value="F:microtubule binding"/>
    <property type="evidence" value="ECO:0007669"/>
    <property type="project" value="InterPro"/>
</dbReference>